<comment type="caution">
    <text evidence="3">The sequence shown here is derived from an EMBL/GenBank/DDBJ whole genome shotgun (WGS) entry which is preliminary data.</text>
</comment>
<dbReference type="RefSeq" id="WP_036339908.1">
    <property type="nucleotide sequence ID" value="NZ_JALN02000001.1"/>
</dbReference>
<dbReference type="Pfam" id="PF04264">
    <property type="entry name" value="YceI"/>
    <property type="match status" value="1"/>
</dbReference>
<dbReference type="SUPFAM" id="SSF101874">
    <property type="entry name" value="YceI-like"/>
    <property type="match status" value="1"/>
</dbReference>
<dbReference type="Gene3D" id="2.40.128.110">
    <property type="entry name" value="Lipid/polyisoprenoid-binding, YceI-like"/>
    <property type="match status" value="1"/>
</dbReference>
<organism evidence="3 4">
    <name type="scientific">Mycolicibacterium aromaticivorans JS19b1 = JCM 16368</name>
    <dbReference type="NCBI Taxonomy" id="1440774"/>
    <lineage>
        <taxon>Bacteria</taxon>
        <taxon>Bacillati</taxon>
        <taxon>Actinomycetota</taxon>
        <taxon>Actinomycetes</taxon>
        <taxon>Mycobacteriales</taxon>
        <taxon>Mycobacteriaceae</taxon>
        <taxon>Mycolicibacterium</taxon>
    </lineage>
</organism>
<dbReference type="eggNOG" id="COG2353">
    <property type="taxonomic scope" value="Bacteria"/>
</dbReference>
<dbReference type="Proteomes" id="UP000022835">
    <property type="component" value="Unassembled WGS sequence"/>
</dbReference>
<dbReference type="SMART" id="SM00867">
    <property type="entry name" value="YceI"/>
    <property type="match status" value="1"/>
</dbReference>
<dbReference type="PANTHER" id="PTHR34406">
    <property type="entry name" value="PROTEIN YCEI"/>
    <property type="match status" value="1"/>
</dbReference>
<proteinExistence type="inferred from homology"/>
<evidence type="ECO:0000259" key="2">
    <source>
        <dbReference type="SMART" id="SM00867"/>
    </source>
</evidence>
<reference evidence="3" key="1">
    <citation type="submission" date="2014-05" db="EMBL/GenBank/DDBJ databases">
        <title>Genome sequence of Mycobacterium aromaticivorans strain JS19b1T (= DSM 45407T).</title>
        <authorList>
            <person name="Kwak Y."/>
            <person name="Park G.-S."/>
            <person name="Li Q.X."/>
            <person name="Lee S.-E."/>
            <person name="Shin J.-H."/>
        </authorList>
    </citation>
    <scope>NUCLEOTIDE SEQUENCE [LARGE SCALE GENOMIC DNA]</scope>
    <source>
        <strain evidence="3">JS19b1</strain>
    </source>
</reference>
<dbReference type="OrthoDB" id="9811006at2"/>
<feature type="domain" description="Lipid/polyisoprenoid-binding YceI-like" evidence="2">
    <location>
        <begin position="16"/>
        <end position="174"/>
    </location>
</feature>
<name>A0A064CI29_9MYCO</name>
<accession>A0A064CI29</accession>
<dbReference type="PANTHER" id="PTHR34406:SF1">
    <property type="entry name" value="PROTEIN YCEI"/>
    <property type="match status" value="1"/>
</dbReference>
<comment type="similarity">
    <text evidence="1">Belongs to the UPF0312 family.</text>
</comment>
<dbReference type="InterPro" id="IPR036761">
    <property type="entry name" value="TTHA0802/YceI-like_sf"/>
</dbReference>
<evidence type="ECO:0000313" key="4">
    <source>
        <dbReference type="Proteomes" id="UP000022835"/>
    </source>
</evidence>
<evidence type="ECO:0000313" key="3">
    <source>
        <dbReference type="EMBL" id="KDE98437.1"/>
    </source>
</evidence>
<dbReference type="AlphaFoldDB" id="A0A064CI29"/>
<gene>
    <name evidence="3" type="ORF">Y900_005655</name>
</gene>
<evidence type="ECO:0000256" key="1">
    <source>
        <dbReference type="ARBA" id="ARBA00008812"/>
    </source>
</evidence>
<dbReference type="STRING" id="1440774.Y900_005655"/>
<keyword evidence="4" id="KW-1185">Reference proteome</keyword>
<protein>
    <recommendedName>
        <fullName evidence="2">Lipid/polyisoprenoid-binding YceI-like domain-containing protein</fullName>
    </recommendedName>
</protein>
<sequence>MSALQALLNDPGAAGVWQLVPTRSSVRFKNKTFWGLATVTGTFGDVSGTGQVGSNGAVSGRLEIGASSLKTGIGKRDEHLRSADFFDVENHPQIRVEVTGLEPTGADTADLTATLTVRGVSTPLPLSVTMTPLGDGSVQLTTTATIDRTELGVSGNMIGMMPATTTLLADVVFAKE</sequence>
<dbReference type="EMBL" id="JALN02000001">
    <property type="protein sequence ID" value="KDE98437.1"/>
    <property type="molecule type" value="Genomic_DNA"/>
</dbReference>
<dbReference type="InterPro" id="IPR007372">
    <property type="entry name" value="Lipid/polyisoprenoid-bd_YceI"/>
</dbReference>